<dbReference type="AlphaFoldDB" id="A0AAV8WYN5"/>
<comment type="caution">
    <text evidence="5">The sequence shown here is derived from an EMBL/GenBank/DDBJ whole genome shotgun (WGS) entry which is preliminary data.</text>
</comment>
<keyword evidence="3" id="KW-0418">Kinase</keyword>
<keyword evidence="2" id="KW-0547">Nucleotide-binding</keyword>
<dbReference type="Proteomes" id="UP001162156">
    <property type="component" value="Unassembled WGS sequence"/>
</dbReference>
<evidence type="ECO:0000256" key="4">
    <source>
        <dbReference type="ARBA" id="ARBA00022840"/>
    </source>
</evidence>
<protein>
    <submittedName>
        <fullName evidence="5">Uncharacterized protein</fullName>
    </submittedName>
</protein>
<evidence type="ECO:0000256" key="1">
    <source>
        <dbReference type="ARBA" id="ARBA00022679"/>
    </source>
</evidence>
<proteinExistence type="predicted"/>
<dbReference type="PROSITE" id="PS01075">
    <property type="entry name" value="ACETATE_KINASE_1"/>
    <property type="match status" value="1"/>
</dbReference>
<reference evidence="5" key="1">
    <citation type="journal article" date="2023" name="Insect Mol. Biol.">
        <title>Genome sequencing provides insights into the evolution of gene families encoding plant cell wall-degrading enzymes in longhorned beetles.</title>
        <authorList>
            <person name="Shin N.R."/>
            <person name="Okamura Y."/>
            <person name="Kirsch R."/>
            <person name="Pauchet Y."/>
        </authorList>
    </citation>
    <scope>NUCLEOTIDE SEQUENCE</scope>
    <source>
        <strain evidence="5">RBIC_L_NR</strain>
    </source>
</reference>
<organism evidence="5 6">
    <name type="scientific">Rhamnusium bicolor</name>
    <dbReference type="NCBI Taxonomy" id="1586634"/>
    <lineage>
        <taxon>Eukaryota</taxon>
        <taxon>Metazoa</taxon>
        <taxon>Ecdysozoa</taxon>
        <taxon>Arthropoda</taxon>
        <taxon>Hexapoda</taxon>
        <taxon>Insecta</taxon>
        <taxon>Pterygota</taxon>
        <taxon>Neoptera</taxon>
        <taxon>Endopterygota</taxon>
        <taxon>Coleoptera</taxon>
        <taxon>Polyphaga</taxon>
        <taxon>Cucujiformia</taxon>
        <taxon>Chrysomeloidea</taxon>
        <taxon>Cerambycidae</taxon>
        <taxon>Lepturinae</taxon>
        <taxon>Rhagiini</taxon>
        <taxon>Rhamnusium</taxon>
    </lineage>
</organism>
<keyword evidence="6" id="KW-1185">Reference proteome</keyword>
<dbReference type="GO" id="GO:0016301">
    <property type="term" value="F:kinase activity"/>
    <property type="evidence" value="ECO:0007669"/>
    <property type="project" value="UniProtKB-KW"/>
</dbReference>
<dbReference type="InterPro" id="IPR023865">
    <property type="entry name" value="Aliphatic_acid_kinase_CS"/>
</dbReference>
<name>A0AAV8WYN5_9CUCU</name>
<dbReference type="GO" id="GO:0005524">
    <property type="term" value="F:ATP binding"/>
    <property type="evidence" value="ECO:0007669"/>
    <property type="project" value="UniProtKB-KW"/>
</dbReference>
<gene>
    <name evidence="5" type="ORF">NQ314_015879</name>
</gene>
<evidence type="ECO:0000256" key="3">
    <source>
        <dbReference type="ARBA" id="ARBA00022777"/>
    </source>
</evidence>
<dbReference type="GO" id="GO:0016774">
    <property type="term" value="F:phosphotransferase activity, carboxyl group as acceptor"/>
    <property type="evidence" value="ECO:0007669"/>
    <property type="project" value="InterPro"/>
</dbReference>
<dbReference type="EMBL" id="JANEYF010004428">
    <property type="protein sequence ID" value="KAJ8931235.1"/>
    <property type="molecule type" value="Genomic_DNA"/>
</dbReference>
<evidence type="ECO:0000256" key="2">
    <source>
        <dbReference type="ARBA" id="ARBA00022741"/>
    </source>
</evidence>
<evidence type="ECO:0000313" key="5">
    <source>
        <dbReference type="EMBL" id="KAJ8931235.1"/>
    </source>
</evidence>
<accession>A0AAV8WYN5</accession>
<keyword evidence="1" id="KW-0808">Transferase</keyword>
<keyword evidence="4" id="KW-0067">ATP-binding</keyword>
<sequence>MIQKFFSGNPIKTIQALFLNGGSTSSKEFNGLYEKFLPNNSQRVILEQMSQSNSRIVGQSHLDWIDVLFPQFYTIEKVCAIDGDYDDFCGTKLSACVKTDWSSFAPDPKSAIGTVNETTGTFNIW</sequence>
<evidence type="ECO:0000313" key="6">
    <source>
        <dbReference type="Proteomes" id="UP001162156"/>
    </source>
</evidence>